<accession>A0ABW7N758</accession>
<organism evidence="1 2">
    <name type="scientific">Marinoscillum luteum</name>
    <dbReference type="NCBI Taxonomy" id="861051"/>
    <lineage>
        <taxon>Bacteria</taxon>
        <taxon>Pseudomonadati</taxon>
        <taxon>Bacteroidota</taxon>
        <taxon>Cytophagia</taxon>
        <taxon>Cytophagales</taxon>
        <taxon>Reichenbachiellaceae</taxon>
        <taxon>Marinoscillum</taxon>
    </lineage>
</organism>
<evidence type="ECO:0000313" key="1">
    <source>
        <dbReference type="EMBL" id="MFH6983166.1"/>
    </source>
</evidence>
<proteinExistence type="predicted"/>
<name>A0ABW7N758_9BACT</name>
<comment type="caution">
    <text evidence="1">The sequence shown here is derived from an EMBL/GenBank/DDBJ whole genome shotgun (WGS) entry which is preliminary data.</text>
</comment>
<evidence type="ECO:0008006" key="3">
    <source>
        <dbReference type="Google" id="ProtNLM"/>
    </source>
</evidence>
<dbReference type="EMBL" id="JBIPKE010000014">
    <property type="protein sequence ID" value="MFH6983166.1"/>
    <property type="molecule type" value="Genomic_DNA"/>
</dbReference>
<keyword evidence="2" id="KW-1185">Reference proteome</keyword>
<protein>
    <recommendedName>
        <fullName evidence="3">Lipoprotein</fullName>
    </recommendedName>
</protein>
<reference evidence="1 2" key="1">
    <citation type="journal article" date="2013" name="Int. J. Syst. Evol. Microbiol.">
        <title>Marinoscillum luteum sp. nov., isolated from marine sediment.</title>
        <authorList>
            <person name="Cha I.T."/>
            <person name="Park S.J."/>
            <person name="Kim S.J."/>
            <person name="Kim J.G."/>
            <person name="Jung M.Y."/>
            <person name="Shin K.S."/>
            <person name="Kwon K.K."/>
            <person name="Yang S.H."/>
            <person name="Seo Y.S."/>
            <person name="Rhee S.K."/>
        </authorList>
    </citation>
    <scope>NUCLEOTIDE SEQUENCE [LARGE SCALE GENOMIC DNA]</scope>
    <source>
        <strain evidence="1 2">KCTC 23939</strain>
    </source>
</reference>
<dbReference type="Proteomes" id="UP001610063">
    <property type="component" value="Unassembled WGS sequence"/>
</dbReference>
<dbReference type="RefSeq" id="WP_395416734.1">
    <property type="nucleotide sequence ID" value="NZ_JBIPKE010000014.1"/>
</dbReference>
<evidence type="ECO:0000313" key="2">
    <source>
        <dbReference type="Proteomes" id="UP001610063"/>
    </source>
</evidence>
<gene>
    <name evidence="1" type="ORF">ACHKAR_06935</name>
</gene>
<sequence length="378" mass="43605">MKTFYNLLIISLIIFLISACSSGKKALQKGDYDKAVAQAIHRLRGNDDHKKAASTLAKAYKYAVESHLSNVERAKLSMDQLKWEPVVSNYQSINYLYDEILRCPGCREVVPNPVKYDAELATAKRNAAEARYQLGMAALNQKQNRQKAIEAHQHFSSVQYFVPRYKDVEDKLQEALYHATLKVVVEPIPTPARMFSIRHEFFVNKINEYLHNHVISEYVRFYTPDEAQAQQLEFVDHIIRMEFDQFALGNVFSNKVTREVSRDSVLLSDEGRAPVYGTVKATVTVHEKAITGTGLLDFKILDNDLNKVISQEKFPSEYTWAVRWASFNGDERALTDEDKALVNKIELPIPNPQWMFEEFTAPIYDQVINKMRVYYRNF</sequence>
<dbReference type="PROSITE" id="PS51257">
    <property type="entry name" value="PROKAR_LIPOPROTEIN"/>
    <property type="match status" value="1"/>
</dbReference>